<accession>A0A640WGS8</accession>
<proteinExistence type="predicted"/>
<protein>
    <submittedName>
        <fullName evidence="2">Uncharacterized protein</fullName>
    </submittedName>
</protein>
<feature type="region of interest" description="Disordered" evidence="1">
    <location>
        <begin position="72"/>
        <end position="99"/>
    </location>
</feature>
<evidence type="ECO:0000313" key="2">
    <source>
        <dbReference type="EMBL" id="KAA0019554.1"/>
    </source>
</evidence>
<evidence type="ECO:0000256" key="1">
    <source>
        <dbReference type="SAM" id="MobiDB-lite"/>
    </source>
</evidence>
<name>A0A640WGS8_9GAMM</name>
<dbReference type="RefSeq" id="WP_149434158.1">
    <property type="nucleotide sequence ID" value="NZ_VTPX01000002.1"/>
</dbReference>
<sequence length="99" mass="10758">MADGTEVGKIVSRNDWHKADVGKQDRVLFDTDELVPTPPRDIEVVHFLPEGAIDHQWYQYLYFLGPDGDGETSDAALANSGGGDRSLGDAAQGPCRRAT</sequence>
<organism evidence="2 3">
    <name type="scientific">Salinicola corii</name>
    <dbReference type="NCBI Taxonomy" id="2606937"/>
    <lineage>
        <taxon>Bacteria</taxon>
        <taxon>Pseudomonadati</taxon>
        <taxon>Pseudomonadota</taxon>
        <taxon>Gammaproteobacteria</taxon>
        <taxon>Oceanospirillales</taxon>
        <taxon>Halomonadaceae</taxon>
        <taxon>Salinicola</taxon>
    </lineage>
</organism>
<evidence type="ECO:0000313" key="3">
    <source>
        <dbReference type="Proteomes" id="UP000466024"/>
    </source>
</evidence>
<gene>
    <name evidence="2" type="ORF">F0A16_04205</name>
</gene>
<reference evidence="2 3" key="1">
    <citation type="submission" date="2019-08" db="EMBL/GenBank/DDBJ databases">
        <title>Bioinformatics analysis of the strain L3 and L5.</title>
        <authorList>
            <person name="Li X."/>
        </authorList>
    </citation>
    <scope>NUCLEOTIDE SEQUENCE [LARGE SCALE GENOMIC DNA]</scope>
    <source>
        <strain evidence="2 3">L3</strain>
    </source>
</reference>
<dbReference type="AlphaFoldDB" id="A0A640WGS8"/>
<comment type="caution">
    <text evidence="2">The sequence shown here is derived from an EMBL/GenBank/DDBJ whole genome shotgun (WGS) entry which is preliminary data.</text>
</comment>
<dbReference type="EMBL" id="VTPX01000002">
    <property type="protein sequence ID" value="KAA0019554.1"/>
    <property type="molecule type" value="Genomic_DNA"/>
</dbReference>
<keyword evidence="3" id="KW-1185">Reference proteome</keyword>
<dbReference type="Proteomes" id="UP000466024">
    <property type="component" value="Unassembled WGS sequence"/>
</dbReference>